<evidence type="ECO:0000313" key="13">
    <source>
        <dbReference type="Proteomes" id="UP000238325"/>
    </source>
</evidence>
<evidence type="ECO:0000256" key="6">
    <source>
        <dbReference type="ARBA" id="ARBA00022833"/>
    </source>
</evidence>
<dbReference type="Pfam" id="PF05572">
    <property type="entry name" value="Peptidase_M43"/>
    <property type="match status" value="1"/>
</dbReference>
<dbReference type="GO" id="GO:0008237">
    <property type="term" value="F:metallopeptidase activity"/>
    <property type="evidence" value="ECO:0007669"/>
    <property type="project" value="UniProtKB-KW"/>
</dbReference>
<feature type="domain" description="Secretion system C-terminal sorting" evidence="10">
    <location>
        <begin position="644"/>
        <end position="709"/>
    </location>
</feature>
<evidence type="ECO:0000256" key="2">
    <source>
        <dbReference type="ARBA" id="ARBA00022670"/>
    </source>
</evidence>
<protein>
    <recommendedName>
        <fullName evidence="15">Por secretion system C-terminal sorting domain-containing protein</fullName>
    </recommendedName>
</protein>
<gene>
    <name evidence="11" type="ORF">CQ022_05735</name>
    <name evidence="12" type="ORF">CQ033_07250</name>
</gene>
<dbReference type="PANTHER" id="PTHR47466">
    <property type="match status" value="1"/>
</dbReference>
<evidence type="ECO:0000259" key="9">
    <source>
        <dbReference type="Pfam" id="PF05572"/>
    </source>
</evidence>
<dbReference type="Pfam" id="PF18962">
    <property type="entry name" value="Por_Secre_tail"/>
    <property type="match status" value="1"/>
</dbReference>
<evidence type="ECO:0000313" key="14">
    <source>
        <dbReference type="Proteomes" id="UP000238534"/>
    </source>
</evidence>
<accession>A0A2S9CZ10</accession>
<keyword evidence="6" id="KW-0862">Zinc</keyword>
<evidence type="ECO:0000256" key="5">
    <source>
        <dbReference type="ARBA" id="ARBA00022801"/>
    </source>
</evidence>
<feature type="domain" description="Peptidase M43 pregnancy-associated plasma-A" evidence="9">
    <location>
        <begin position="164"/>
        <end position="323"/>
    </location>
</feature>
<dbReference type="InterPro" id="IPR026444">
    <property type="entry name" value="Secre_tail"/>
</dbReference>
<keyword evidence="2" id="KW-0645">Protease</keyword>
<evidence type="ECO:0008006" key="15">
    <source>
        <dbReference type="Google" id="ProtNLM"/>
    </source>
</evidence>
<keyword evidence="3" id="KW-0479">Metal-binding</keyword>
<dbReference type="SUPFAM" id="SSF55486">
    <property type="entry name" value="Metalloproteases ('zincins'), catalytic domain"/>
    <property type="match status" value="1"/>
</dbReference>
<sequence length="711" mass="77203">MKFKSLLFMSLFSIIGFAQENRPHECKADEMMKKHFELHPESKAEYENFEKFTKDFVKKMESNKAPLNKNVNTPTYIIPVVFHVYGESQSGVLANYQKVVDLLEQINLNFNGINTDSNTVDSYFQPIRGTLSIEFRLAKIDPTGKATSGVIFHPFKSGYGNGGGYDAQIAADAWDNTKYMNVYIQNDLYANKVFNNSGVAWYPDSNMTSSNTARVVYNGRYIYDAAGTVASNEFSDTFTHEFGHWLNLQHTFNIPCSTGNPSNDGDGVADTPVEDNSSGLGCNPGNNCLGQKVNVENYMGYNGSAGCYKMFTTGQVNRMLAALNHPSRINLWQPANLAATGVANTPPKLTLSNSTFTENLDNNGAVSLDGSVASVPASTITLNGATFAISNGTTLIAGTHFTSSLPAGVTATIVVTSPTTATLTINGAATTHPKSQVLNSSITFLDTAITGGVTSLGSTTALALTFSYKDPYKIVTGIPLESYANPTATTVAINSGATWKYFIINPELSDDAGYGAWYYGANQLKLETYWKGLVCETGTRNISLLPACTTISNANNFGFPIATPGQLDVYTPTYTVWSGQTAYVGFRTRFEGYRINGYFKLTVGSNGSSYSVTEFGYNTQPFGSITTPCTLSTKDIETNLETSIYPNPASDILNIKTKGKIKSITVYDMSGRKMNAKVIGDKVDVKHFQSGTYLIDIETSLGKSSQKFIKK</sequence>
<dbReference type="InterPro" id="IPR008754">
    <property type="entry name" value="Peptidase_M43"/>
</dbReference>
<organism evidence="11 14">
    <name type="scientific">Chryseobacterium culicis</name>
    <dbReference type="NCBI Taxonomy" id="680127"/>
    <lineage>
        <taxon>Bacteria</taxon>
        <taxon>Pseudomonadati</taxon>
        <taxon>Bacteroidota</taxon>
        <taxon>Flavobacteriia</taxon>
        <taxon>Flavobacteriales</taxon>
        <taxon>Weeksellaceae</taxon>
        <taxon>Chryseobacterium group</taxon>
        <taxon>Chryseobacterium</taxon>
    </lineage>
</organism>
<dbReference type="InterPro" id="IPR024079">
    <property type="entry name" value="MetalloPept_cat_dom_sf"/>
</dbReference>
<reference evidence="13 14" key="1">
    <citation type="submission" date="2017-09" db="EMBL/GenBank/DDBJ databases">
        <title>Genomic, metabolic, and phenotypic characteristics of bacterial isolates from the natural microbiome of the model nematode Caenorhabditis elegans.</title>
        <authorList>
            <person name="Zimmermann J."/>
            <person name="Obeng N."/>
            <person name="Yang W."/>
            <person name="Obeng O."/>
            <person name="Kissoyan K."/>
            <person name="Pees B."/>
            <person name="Dirksen P."/>
            <person name="Hoppner M."/>
            <person name="Franke A."/>
            <person name="Rosenstiel P."/>
            <person name="Leippe M."/>
            <person name="Dierking K."/>
            <person name="Kaleta C."/>
            <person name="Schulenburg H."/>
        </authorList>
    </citation>
    <scope>NUCLEOTIDE SEQUENCE [LARGE SCALE GENOMIC DNA]</scope>
    <source>
        <strain evidence="11 14">MYb25</strain>
        <strain evidence="12 13">MYb44</strain>
    </source>
</reference>
<name>A0A2S9CZ10_CHRCI</name>
<evidence type="ECO:0000313" key="11">
    <source>
        <dbReference type="EMBL" id="PRB85755.1"/>
    </source>
</evidence>
<evidence type="ECO:0000256" key="7">
    <source>
        <dbReference type="ARBA" id="ARBA00023049"/>
    </source>
</evidence>
<dbReference type="RefSeq" id="WP_105681937.1">
    <property type="nucleotide sequence ID" value="NZ_JBBGZD010000001.1"/>
</dbReference>
<keyword evidence="4" id="KW-0732">Signal</keyword>
<dbReference type="NCBIfam" id="TIGR04183">
    <property type="entry name" value="Por_Secre_tail"/>
    <property type="match status" value="1"/>
</dbReference>
<proteinExistence type="inferred from homology"/>
<keyword evidence="13" id="KW-1185">Reference proteome</keyword>
<evidence type="ECO:0000259" key="10">
    <source>
        <dbReference type="Pfam" id="PF18962"/>
    </source>
</evidence>
<evidence type="ECO:0000256" key="4">
    <source>
        <dbReference type="ARBA" id="ARBA00022729"/>
    </source>
</evidence>
<keyword evidence="5" id="KW-0378">Hydrolase</keyword>
<dbReference type="EMBL" id="PCPH01000002">
    <property type="protein sequence ID" value="PRB90521.1"/>
    <property type="molecule type" value="Genomic_DNA"/>
</dbReference>
<keyword evidence="7" id="KW-0482">Metalloprotease</keyword>
<keyword evidence="8" id="KW-1015">Disulfide bond</keyword>
<dbReference type="Gene3D" id="3.40.390.10">
    <property type="entry name" value="Collagenase (Catalytic Domain)"/>
    <property type="match status" value="1"/>
</dbReference>
<evidence type="ECO:0000256" key="8">
    <source>
        <dbReference type="ARBA" id="ARBA00023157"/>
    </source>
</evidence>
<dbReference type="GO" id="GO:0006508">
    <property type="term" value="P:proteolysis"/>
    <property type="evidence" value="ECO:0007669"/>
    <property type="project" value="UniProtKB-KW"/>
</dbReference>
<dbReference type="PANTHER" id="PTHR47466:SF1">
    <property type="entry name" value="METALLOPROTEASE MEP1 (AFU_ORTHOLOGUE AFUA_1G07730)-RELATED"/>
    <property type="match status" value="1"/>
</dbReference>
<dbReference type="EMBL" id="PCPP01000001">
    <property type="protein sequence ID" value="PRB85755.1"/>
    <property type="molecule type" value="Genomic_DNA"/>
</dbReference>
<comment type="caution">
    <text evidence="11">The sequence shown here is derived from an EMBL/GenBank/DDBJ whole genome shotgun (WGS) entry which is preliminary data.</text>
</comment>
<evidence type="ECO:0000256" key="1">
    <source>
        <dbReference type="ARBA" id="ARBA00008721"/>
    </source>
</evidence>
<dbReference type="OrthoDB" id="6278496at2"/>
<dbReference type="AlphaFoldDB" id="A0A2S9CZ10"/>
<evidence type="ECO:0000313" key="12">
    <source>
        <dbReference type="EMBL" id="PRB90521.1"/>
    </source>
</evidence>
<comment type="similarity">
    <text evidence="1">Belongs to the peptidase M43B family.</text>
</comment>
<dbReference type="GO" id="GO:0046872">
    <property type="term" value="F:metal ion binding"/>
    <property type="evidence" value="ECO:0007669"/>
    <property type="project" value="UniProtKB-KW"/>
</dbReference>
<dbReference type="Proteomes" id="UP000238325">
    <property type="component" value="Unassembled WGS sequence"/>
</dbReference>
<evidence type="ECO:0000256" key="3">
    <source>
        <dbReference type="ARBA" id="ARBA00022723"/>
    </source>
</evidence>
<dbReference type="Proteomes" id="UP000238534">
    <property type="component" value="Unassembled WGS sequence"/>
</dbReference>